<dbReference type="InterPro" id="IPR010071">
    <property type="entry name" value="AA_adenyl_dom"/>
</dbReference>
<dbReference type="Pfam" id="PF00668">
    <property type="entry name" value="Condensation"/>
    <property type="match status" value="5"/>
</dbReference>
<dbReference type="EMBL" id="RHHS01000015">
    <property type="protein sequence ID" value="RNB59090.1"/>
    <property type="molecule type" value="Genomic_DNA"/>
</dbReference>
<dbReference type="FunFam" id="3.30.559.10:FF:000012">
    <property type="entry name" value="Non-ribosomal peptide synthetase"/>
    <property type="match status" value="2"/>
</dbReference>
<dbReference type="SUPFAM" id="SSF56801">
    <property type="entry name" value="Acetyl-CoA synthetase-like"/>
    <property type="match status" value="4"/>
</dbReference>
<dbReference type="InterPro" id="IPR025110">
    <property type="entry name" value="AMP-bd_C"/>
</dbReference>
<dbReference type="RefSeq" id="WP_122903926.1">
    <property type="nucleotide sequence ID" value="NZ_RHHS01000015.1"/>
</dbReference>
<evidence type="ECO:0000256" key="10">
    <source>
        <dbReference type="ARBA" id="ARBA00063614"/>
    </source>
</evidence>
<dbReference type="GO" id="GO:0008610">
    <property type="term" value="P:lipid biosynthetic process"/>
    <property type="evidence" value="ECO:0007669"/>
    <property type="project" value="UniProtKB-ARBA"/>
</dbReference>
<dbReference type="GO" id="GO:0009366">
    <property type="term" value="C:enterobactin synthetase complex"/>
    <property type="evidence" value="ECO:0007669"/>
    <property type="project" value="TreeGrafter"/>
</dbReference>
<evidence type="ECO:0000256" key="2">
    <source>
        <dbReference type="ARBA" id="ARBA00006432"/>
    </source>
</evidence>
<dbReference type="CDD" id="cd17652">
    <property type="entry name" value="A_NRPS_CmdD_like"/>
    <property type="match status" value="2"/>
</dbReference>
<dbReference type="FunFam" id="1.10.1200.10:FF:000005">
    <property type="entry name" value="Nonribosomal peptide synthetase 1"/>
    <property type="match status" value="3"/>
</dbReference>
<feature type="domain" description="Carrier" evidence="11">
    <location>
        <begin position="2025"/>
        <end position="2099"/>
    </location>
</feature>
<dbReference type="NCBIfam" id="TIGR01733">
    <property type="entry name" value="AA-adenyl-dom"/>
    <property type="match status" value="4"/>
</dbReference>
<feature type="domain" description="Carrier" evidence="11">
    <location>
        <begin position="3544"/>
        <end position="3619"/>
    </location>
</feature>
<organism evidence="12 13">
    <name type="scientific">Brevibacillus gelatini</name>
    <dbReference type="NCBI Taxonomy" id="1655277"/>
    <lineage>
        <taxon>Bacteria</taxon>
        <taxon>Bacillati</taxon>
        <taxon>Bacillota</taxon>
        <taxon>Bacilli</taxon>
        <taxon>Bacillales</taxon>
        <taxon>Paenibacillaceae</taxon>
        <taxon>Brevibacillus</taxon>
    </lineage>
</organism>
<feature type="domain" description="Carrier" evidence="11">
    <location>
        <begin position="4601"/>
        <end position="4676"/>
    </location>
</feature>
<comment type="caution">
    <text evidence="12">The sequence shown here is derived from an EMBL/GenBank/DDBJ whole genome shotgun (WGS) entry which is preliminary data.</text>
</comment>
<feature type="domain" description="Carrier" evidence="11">
    <location>
        <begin position="964"/>
        <end position="1039"/>
    </location>
</feature>
<keyword evidence="7" id="KW-0045">Antibiotic biosynthesis</keyword>
<dbReference type="SUPFAM" id="SSF51735">
    <property type="entry name" value="NAD(P)-binding Rossmann-fold domains"/>
    <property type="match status" value="1"/>
</dbReference>
<dbReference type="InterPro" id="IPR001242">
    <property type="entry name" value="Condensation_dom"/>
</dbReference>
<dbReference type="Gene3D" id="2.30.38.10">
    <property type="entry name" value="Luciferase, Domain 3"/>
    <property type="match status" value="4"/>
</dbReference>
<dbReference type="FunFam" id="3.40.50.12780:FF:000012">
    <property type="entry name" value="Non-ribosomal peptide synthetase"/>
    <property type="match status" value="4"/>
</dbReference>
<dbReference type="NCBIfam" id="NF004282">
    <property type="entry name" value="PRK05691.1"/>
    <property type="match status" value="4"/>
</dbReference>
<comment type="subunit">
    <text evidence="10">Large multienzyme complex composed of 4 subunits; LgrA, LgrB, LgrC and LgrD.</text>
</comment>
<dbReference type="InterPro" id="IPR009081">
    <property type="entry name" value="PP-bd_ACP"/>
</dbReference>
<dbReference type="InterPro" id="IPR010080">
    <property type="entry name" value="Thioester_reductase-like_dom"/>
</dbReference>
<proteinExistence type="inferred from homology"/>
<dbReference type="InterPro" id="IPR036736">
    <property type="entry name" value="ACP-like_sf"/>
</dbReference>
<dbReference type="NCBIfam" id="NF003417">
    <property type="entry name" value="PRK04813.1"/>
    <property type="match status" value="4"/>
</dbReference>
<dbReference type="InterPro" id="IPR020845">
    <property type="entry name" value="AMP-binding_CS"/>
</dbReference>
<dbReference type="PROSITE" id="PS50075">
    <property type="entry name" value="CARRIER"/>
    <property type="match status" value="4"/>
</dbReference>
<evidence type="ECO:0000313" key="12">
    <source>
        <dbReference type="EMBL" id="RNB59090.1"/>
    </source>
</evidence>
<keyword evidence="4" id="KW-0597">Phosphoprotein</keyword>
<dbReference type="OrthoDB" id="9765680at2"/>
<evidence type="ECO:0000256" key="1">
    <source>
        <dbReference type="ARBA" id="ARBA00001957"/>
    </source>
</evidence>
<keyword evidence="8" id="KW-0413">Isomerase</keyword>
<dbReference type="Gene3D" id="3.30.559.10">
    <property type="entry name" value="Chloramphenicol acetyltransferase-like domain"/>
    <property type="match status" value="5"/>
</dbReference>
<dbReference type="SUPFAM" id="SSF47336">
    <property type="entry name" value="ACP-like"/>
    <property type="match status" value="4"/>
</dbReference>
<dbReference type="CDD" id="cd12115">
    <property type="entry name" value="A_NRPS_Sfm_like"/>
    <property type="match status" value="1"/>
</dbReference>
<evidence type="ECO:0000256" key="8">
    <source>
        <dbReference type="ARBA" id="ARBA00023235"/>
    </source>
</evidence>
<keyword evidence="5" id="KW-0436">Ligase</keyword>
<dbReference type="GO" id="GO:0016853">
    <property type="term" value="F:isomerase activity"/>
    <property type="evidence" value="ECO:0007669"/>
    <property type="project" value="UniProtKB-KW"/>
</dbReference>
<dbReference type="FunFam" id="3.30.559.30:FF:000001">
    <property type="entry name" value="Non-ribosomal peptide synthetase"/>
    <property type="match status" value="1"/>
</dbReference>
<dbReference type="NCBIfam" id="TIGR01720">
    <property type="entry name" value="NRPS-para261"/>
    <property type="match status" value="1"/>
</dbReference>
<dbReference type="Gene3D" id="3.30.300.30">
    <property type="match status" value="4"/>
</dbReference>
<dbReference type="CDD" id="cd05235">
    <property type="entry name" value="SDR_e1"/>
    <property type="match status" value="1"/>
</dbReference>
<dbReference type="Gene3D" id="3.30.559.30">
    <property type="entry name" value="Nonribosomal peptide synthetase, condensation domain"/>
    <property type="match status" value="5"/>
</dbReference>
<evidence type="ECO:0000259" key="11">
    <source>
        <dbReference type="PROSITE" id="PS50075"/>
    </source>
</evidence>
<dbReference type="Pfam" id="PF00550">
    <property type="entry name" value="PP-binding"/>
    <property type="match status" value="4"/>
</dbReference>
<dbReference type="FunFam" id="3.30.300.30:FF:000010">
    <property type="entry name" value="Enterobactin synthetase component F"/>
    <property type="match status" value="4"/>
</dbReference>
<evidence type="ECO:0000256" key="4">
    <source>
        <dbReference type="ARBA" id="ARBA00022553"/>
    </source>
</evidence>
<keyword evidence="3" id="KW-0596">Phosphopantetheine</keyword>
<dbReference type="PROSITE" id="PS00455">
    <property type="entry name" value="AMP_BINDING"/>
    <property type="match status" value="4"/>
</dbReference>
<dbReference type="InterPro" id="IPR013120">
    <property type="entry name" value="FAR_NAD-bd"/>
</dbReference>
<keyword evidence="9" id="KW-0511">Multifunctional enzyme</keyword>
<dbReference type="InterPro" id="IPR036291">
    <property type="entry name" value="NAD(P)-bd_dom_sf"/>
</dbReference>
<dbReference type="InterPro" id="IPR023213">
    <property type="entry name" value="CAT-like_dom_sf"/>
</dbReference>
<keyword evidence="6" id="KW-0677">Repeat</keyword>
<dbReference type="GO" id="GO:0009239">
    <property type="term" value="P:enterobactin biosynthetic process"/>
    <property type="evidence" value="ECO:0007669"/>
    <property type="project" value="TreeGrafter"/>
</dbReference>
<evidence type="ECO:0000256" key="6">
    <source>
        <dbReference type="ARBA" id="ARBA00022737"/>
    </source>
</evidence>
<dbReference type="InterPro" id="IPR006162">
    <property type="entry name" value="Ppantetheine_attach_site"/>
</dbReference>
<dbReference type="FunFam" id="2.30.38.10:FF:000001">
    <property type="entry name" value="Non-ribosomal peptide synthetase PvdI"/>
    <property type="match status" value="4"/>
</dbReference>
<dbReference type="CDD" id="cd17651">
    <property type="entry name" value="A_NRPS_VisG_like"/>
    <property type="match status" value="1"/>
</dbReference>
<dbReference type="InterPro" id="IPR020806">
    <property type="entry name" value="PKS_PP-bd"/>
</dbReference>
<dbReference type="PANTHER" id="PTHR45527">
    <property type="entry name" value="NONRIBOSOMAL PEPTIDE SYNTHETASE"/>
    <property type="match status" value="1"/>
</dbReference>
<dbReference type="InterPro" id="IPR000873">
    <property type="entry name" value="AMP-dep_synth/lig_dom"/>
</dbReference>
<dbReference type="Gene3D" id="3.40.50.980">
    <property type="match status" value="8"/>
</dbReference>
<dbReference type="Proteomes" id="UP000268829">
    <property type="component" value="Unassembled WGS sequence"/>
</dbReference>
<gene>
    <name evidence="12" type="ORF">EDM57_05500</name>
</gene>
<dbReference type="GO" id="GO:0031177">
    <property type="term" value="F:phosphopantetheine binding"/>
    <property type="evidence" value="ECO:0007669"/>
    <property type="project" value="InterPro"/>
</dbReference>
<dbReference type="SUPFAM" id="SSF52777">
    <property type="entry name" value="CoA-dependent acyltransferases"/>
    <property type="match status" value="10"/>
</dbReference>
<dbReference type="GO" id="GO:0005829">
    <property type="term" value="C:cytosol"/>
    <property type="evidence" value="ECO:0007669"/>
    <property type="project" value="TreeGrafter"/>
</dbReference>
<dbReference type="GO" id="GO:0047527">
    <property type="term" value="F:2,3-dihydroxybenzoate-serine ligase activity"/>
    <property type="evidence" value="ECO:0007669"/>
    <property type="project" value="TreeGrafter"/>
</dbReference>
<evidence type="ECO:0000256" key="3">
    <source>
        <dbReference type="ARBA" id="ARBA00022450"/>
    </source>
</evidence>
<dbReference type="GO" id="GO:0072330">
    <property type="term" value="P:monocarboxylic acid biosynthetic process"/>
    <property type="evidence" value="ECO:0007669"/>
    <property type="project" value="UniProtKB-ARBA"/>
</dbReference>
<comment type="similarity">
    <text evidence="2">Belongs to the ATP-dependent AMP-binding enzyme family.</text>
</comment>
<comment type="cofactor">
    <cofactor evidence="1">
        <name>pantetheine 4'-phosphate</name>
        <dbReference type="ChEBI" id="CHEBI:47942"/>
    </cofactor>
</comment>
<dbReference type="CDD" id="cd19531">
    <property type="entry name" value="LCL_NRPS-like"/>
    <property type="match status" value="2"/>
</dbReference>
<dbReference type="GO" id="GO:0043041">
    <property type="term" value="P:amino acid activation for nonribosomal peptide biosynthetic process"/>
    <property type="evidence" value="ECO:0007669"/>
    <property type="project" value="TreeGrafter"/>
</dbReference>
<accession>A0A3M8B6V1</accession>
<dbReference type="FunFam" id="1.10.1200.10:FF:000016">
    <property type="entry name" value="Non-ribosomal peptide synthase"/>
    <property type="match status" value="1"/>
</dbReference>
<dbReference type="InterPro" id="IPR010060">
    <property type="entry name" value="NRPS_synth"/>
</dbReference>
<keyword evidence="13" id="KW-1185">Reference proteome</keyword>
<dbReference type="PANTHER" id="PTHR45527:SF1">
    <property type="entry name" value="FATTY ACID SYNTHASE"/>
    <property type="match status" value="1"/>
</dbReference>
<dbReference type="CDD" id="cd19543">
    <property type="entry name" value="DCL_NRPS"/>
    <property type="match status" value="2"/>
</dbReference>
<sequence length="5085" mass="569241">MNNIETYYPVTPLQQGLIFHSLLEPESGAYIVQMGLKLQGPLNVSLFEQAWQCLVDRHAIFRTRFVGGKVKEYVQVVLKELKISVVEHDLLHLSSSEQEAFLHTFAKEDRKRGFNVEQAPLMRLNLFHLGSDTVHFLWTLHHVLIDGWSMPLVFGEVFAAYDMLSKGEPVQLPPVRAYRDYILWLKKQDLKQAEAFWRNYLQGFAEATPLSFGRAYKNPYLDQKQYRELDLTVSEPISRALQTLARQHRLTVNTIVQGAWALLLSRYSGQDDIVFGATVSGRPADLPGVETMIGLFINTLPVRVQIRQDESVISWLKSLQQQQAEFRQYEYTPLVEIQGWSDVPRGQSLFESILVFENTPVGQSGGGGESAISIVDVHSEEQTNYPFTLVAASGKTIDIKVKFDESQFELSAIERVLDQLHSLLVSIAKNARQRLADVSLISESERHQVLVEWNRTAVEYPTGLCVHHAFERQVEKTPNTVAVAYHDVELTYAQLNERANQLAHRLVSEGVKPDTLVGICTERSPDMIIAILGVMKSGAAYVPIDPAHPRERIAYMIADSQARVLLTQQSLIEMLPETVANVICLDSDELADEPVENVASEATERNLAYVIYTSGSTGQPKGVMVEHHSVMNMAHALIEAFDIQPTSRVLQFTSFSFDVSISEIAMALLAGATLVIADRESLMPGPELIHVLREQRITAVSMVSSVLAALPDAELPDLRTLIVGGEAPSRELVARYAPGRRFFNCYGPTEATVCSTMMLCQPGMENPPIGRPIANATMYVLDANLQPVPVGVPGELYIGGKGLARGYWNRPELTAERFIAHPFGAEGERLYRTGDLVRYRQDGNLEFLGRIDHQVKIRGYRIELGEIENALRQHPAVQEALVIAREEKAGDKRLAAYLVAATNEEKPAVEELAFFLKETLPDYMIPAGFVWLDAIPLTVNGKVDRRALPVPDWGQLTAQREYIAPRTPTEEIVANIWSQVLSVERVGSYDDFFELGGHSLLATQTVSRLKEAFGVEIPLRTLFEFSTVNKLSEWIASVSENKSGLSDIPLVPVARDRNLPLSYAQQRLWFFDRLMPNHALYNIPTAVQLQGKLDIDAWERSLKLIIDRHESLRTTFTDQNGEAVQVIHPTSDWRLERIDLRALPDDVRHAEGQRLAKEEANKPFDLVTGPLIRATIIQTGEENFIFLLNVHHIIADGWSAGILLRELFTCYQAFVQGETPKLAELPIQYADYAVWQREWLTSDVLEKQLSYWRAKLGGAEPLLALPTDRPRPAVQTYEGSSITVMFDEELKASLFALSKREGTTLFMTLLAAFQVFLYRYTGQDDILVGTPEAGRSRQETEGLIGFFINTLVMRTDLSGEPSFKEVLARVRETALGAYAHQDLPFEKLVDELQLERSLSYSPLFQVMFVLQNIPVQAEALEGIRILPLEGGQQVETTKFDLTLTMAEAPSGLAATFEYNTALFDRSTVERMIGHFGRLLEAVAANPNQAITTLPLMSEAEQQRVVSEWNNTAVAYSTEHCVHELVAQIARKLPDQPAVVTKQQSVTYAELEAKANQLAHYLQKQGVGQGSLVGICVERSIEMVIGQLAIIKAGGAYVPMDPAYPKDRLAFMVQDAGMAIVLTQERLTDKLPAGASRLICLDADWDAIAREQTTAPASAASVNDLAYVIYTSGSTGTPKGVEIEHAALLNLIFWHQRAYQVTAKDRASQIAGTAFDASVWEIWPYLTKGATLYLPEEEIRLVPEKLRDWLVDCGITISFLPTPLTESMLALEWPDHIALRYMLTGGDKLHHYPSDKLPFTLVNQYGPTENTVVATAGIVPKEAGQAAAPTIGRPIDNVQVYVLDAHMQPVPVGVSGELYIGGSSLARGYLNRPELTQERFVAHPFSEAEGARLYRTGDLVRYLPDGSLEFIGRTDDQTSIRGFRVELGEVETAIVAHPAVKEAVVTVCTDKQGTKRLAAYLVLEEGTALATNDIRKALKEALPDYMVPAFFIEMPYLPLTPNGKVDRKSLPAPDFQRPELAGEFVPPSTEKEQRLAAIWKDVLGIEQIGIHDNFFELGGDSILSIQIVSRANQAGLTLTPKQLFEYQTIAELAQVVEEKAAVQAEQGPITGEVPLLPIQKWFFVLPLENRDHWNQSVLLSIRAGIDQEALRQAVGLLLSHHDALRMRYTQTENGWLQQMDAPSETIPFRVEDLSQLAQKEQARAVEAIANQTQANLSLAEGRVVQTVYFHLGKDVPGRLLIVAHHLAVDGVSWRIILEDLQNAYEQIAAGREAKLPAKTTSYKQWAHELARYAQSDALEHEKRYWLSKSSVDSARLPVDTPDGGENTEATAKSVQLSLTVEETRALLQHVPQLYRTQINDVLLTALAKALGRWTGKRSVFVNVEGHGREELAETIDLSRTVGWFTSMYPVHLQWDETFSVKKALLTTKEELRAIPNKGLGYGVLRYLHADREVAEALDRMQAEVLFNYMGKIDQIVGADSLFGSAPESSGANLSPDAQWHHLIDVNSVVAGEQLHVTWRFSEKLHRESTIAAVATDFMAALREIVAHCATEEAGGYSPSDFPLAVLDQKSIDKHIGSDRHIEDVYTLSPLQQGMLFHSLYSQDSGDYVVQFAVTFHNLDVSVLEKAWQKVLDRHSILRTYFVWEGLNQPHQVVRKDVKAVIREEDWRHLPAEVQEEKFAAFLAQDRRQSFDITQAPLSRWVVFRTGEAEYRFVWSFHHVLLDGWSVPIVLNELLAHYTAISEGQEEKRRPSQPFSHYIAWLKRQDMQKARQFWMEQLKGFHEPTPLGMGKAAVASTQKQYREKSVLLSEEASEQLHSFVREHQLTLNTLVQGAWGWILGSYSGEEEVLFGATGSGRPADLAGVETMVGSFINTLPVRIFLRTDATVLAWLKDLQRRQLEIREYEYTPLFDIQSWSELPRGSALFESILVFENYPTVQGAKREEGNPDSAASGVSLEIHDVTAVEQTNYPLTLVAAPGKQVAIKLKYDQDRFDDAMIDRVLQQMIRLMVQMSETPKLRLADITLMDDEERKRVLVDWNRTEADYPRELCIHQAFERQAEKTPEHAALEYKGQTLTYAGLNQRANQLARLLLEKGAKPDTTVAICTERSMEMIVGILGVLKAGAAYVPIDPAHPEERIAYMLEDSQAVAVLTQEGLADMFSQTAASVICLDAESLYTDMHSENVHTDVQSTNLAYVIYTSGTTGQPKGVAVEHRSVMNMVHAYIAYFGLNESSRVLQFTSFSFDVSVSEIFQTLLSGGTLVIEDRESLLPGPDLVRTLRERRISKVSMASSVLASLPVAEYPDLTVIEVGGDACSRELVARYAAGRKFFNCYGPTEATVGTIIKQLSDADDAPTIGRPFPNTKLYVLDRQLQPVPVGVPGELYIGGECLARGYWNRPELTKERFIANPFGQPGERLYRTGDLVRYLPDGTVDYLGRLDDQVKIRGYRIELDEIAEALRQHQAVKEAVVLARKARPGDKRLAAYLTSHSGQEVSADEIKRWLKDKLPEYMIPACYTWLPAIPLTVNGKVDRKALPAPDWGQLASEYVVPRNPLEEMVANVFAEVLAAEKVGINDNFFELGGHSLLATQTVSRLRELVGVELQLRTLFEHPTVAELGEQLALLTAQTSRELAPPIVQVSRKEPLPLSFTQQRLWFMEQFTQNGSVNNIPSFLRIQGELDVAAWEASFRAIIERHESLRTNFEVRDGRPVQVIRDHGEWAMNRIDLREMEPAEREAEVKRLAEQAILQPFDMAKGPLLRASLVQQGEKDFVFLLVMHHIVSDGWSMGILLRELLANYKAFSQGEASPLPQLPIQYADFAVWQREWLSGEVLAEQLHYWREKLKGSEPLLQLPTDRPRPPVQTYEGEKLSVQFDAELLEQLQALSRKEGATLFMTLLAAFQTLLYRYSNQEDILVGTPIAGRNKQETEQLIGYFINTLVMRTDMAGQPSFRVLLARVRETALEAYAHQDVPFEKLLDELQLERSMSYSPLFQVMFILQNIPVAVEPAGDIQLSSFDIDMGAVTSKFDLTMTMVETADGLLATVEYNKALFDKATIARMVNHFHKLMEEIVANPDQSITLLPLMREEEEQLLITEWNRTEVPYSREKCVHEMIEEMAAKAPDSVALIVGEQRVTYGELNKQANKLAHYLRKQGVGPEVLVGICAERTVEMMIGLLAILKAGGAYVPIDPAYPAERIAYIIEHSRIPLLLTQEKLLPTLPAHEAQVICLDSDWEAVAHESEQNPGKLATSDNLIYVIYTSGSTGNPKGVALEHRSVIYFLRWAHDTFTPEEMSGVLFSTSICFDLSVYEMFATLTMGGKVIMAENALHLPTLPAADEVTLINTVPSAAAELVRMKGIPSSVRVVNLCGEPLSNKLAQELYTFPHVEKVVNLYGPTEDTVYSTHAIVEKGATSEPLIGRPQFNTQVFVLDRHRKPVPVGVPGELYLSGSGLARGYLHRPDLTAERFVQNPFREPGVKMYRTGDLVRYLPDGNLQFVGRVDYQVKIRGYRIELGEIESVLNRFPGVKEVVLLAREDREGDKCLVAYVVFEADCTSKIHDLNRFLADKLPAYMLPQHYMILDSLPRTPNGKLDRKALPKPEYDRAEADVEYVAPQTPVEIMLHAHWAAVLEMDKIGVHDNFFEIGGHSLLATQLIFRVREELALEVPLRILFENPTIAGMARTIEEIIKHGLSSVSDEIDAKDLQDEVVLDPAIQAEQPYKDDPAQFQAALLTGATGFLGAFLLRDLLRMTDADIYCLVRAANAEEAMARLRKTLELYELWDEYQAQRIIPVVGDLAQPRLGLTDEQFAELAEKVDVVYHNGALVNFVYPYAALKKANVKGTEEILRLAATNKTKPVHFVSTIFTFAAEEGEESVAVREEDMPENSRILTSGYTQSKWVAEHIVNLARERGIPTTIYRCGRMTGDSETGACQKDDLMWRIAAGIIDLGKAPDMSGDLDMMSVDFASKGIVHLSMTEHSHNANFHLLNPNATDYDDLLAAIEKKGFTLERVSMDEWVEAVQEDAKSKGMEANSAAPLGNLFSDGHNSRGSVVYVGNKTTRLLRQADIECPEIDEEFFDKVLDYFVRSGQLQLPEKALS</sequence>
<dbReference type="SMART" id="SM00823">
    <property type="entry name" value="PKS_PP"/>
    <property type="match status" value="4"/>
</dbReference>
<dbReference type="Pfam" id="PF00501">
    <property type="entry name" value="AMP-binding"/>
    <property type="match status" value="4"/>
</dbReference>
<evidence type="ECO:0000256" key="7">
    <source>
        <dbReference type="ARBA" id="ARBA00023194"/>
    </source>
</evidence>
<dbReference type="FunFam" id="3.40.50.980:FF:000001">
    <property type="entry name" value="Non-ribosomal peptide synthetase"/>
    <property type="match status" value="4"/>
</dbReference>
<reference evidence="12 13" key="1">
    <citation type="submission" date="2018-10" db="EMBL/GenBank/DDBJ databases">
        <title>Phylogenomics of Brevibacillus.</title>
        <authorList>
            <person name="Dunlap C."/>
        </authorList>
    </citation>
    <scope>NUCLEOTIDE SEQUENCE [LARGE SCALE GENOMIC DNA]</scope>
    <source>
        <strain evidence="12 13">DSM 100115</strain>
    </source>
</reference>
<evidence type="ECO:0000256" key="5">
    <source>
        <dbReference type="ARBA" id="ARBA00022598"/>
    </source>
</evidence>
<evidence type="ECO:0000313" key="13">
    <source>
        <dbReference type="Proteomes" id="UP000268829"/>
    </source>
</evidence>
<dbReference type="PROSITE" id="PS00012">
    <property type="entry name" value="PHOSPHOPANTETHEINE"/>
    <property type="match status" value="4"/>
</dbReference>
<dbReference type="Pfam" id="PF13193">
    <property type="entry name" value="AMP-binding_C"/>
    <property type="match status" value="4"/>
</dbReference>
<dbReference type="NCBIfam" id="TIGR01746">
    <property type="entry name" value="Thioester-redct"/>
    <property type="match status" value="1"/>
</dbReference>
<name>A0A3M8B6V1_9BACL</name>
<protein>
    <submittedName>
        <fullName evidence="12">Amino acid adenylation domain-containing protein</fullName>
    </submittedName>
</protein>
<dbReference type="Gene3D" id="1.10.1200.10">
    <property type="entry name" value="ACP-like"/>
    <property type="match status" value="4"/>
</dbReference>
<dbReference type="Gene3D" id="3.40.50.720">
    <property type="entry name" value="NAD(P)-binding Rossmann-like Domain"/>
    <property type="match status" value="1"/>
</dbReference>
<evidence type="ECO:0000256" key="9">
    <source>
        <dbReference type="ARBA" id="ARBA00023268"/>
    </source>
</evidence>
<dbReference type="InterPro" id="IPR045851">
    <property type="entry name" value="AMP-bd_C_sf"/>
</dbReference>
<dbReference type="Pfam" id="PF07993">
    <property type="entry name" value="NAD_binding_4"/>
    <property type="match status" value="1"/>
</dbReference>
<dbReference type="CDD" id="cd19534">
    <property type="entry name" value="E_NRPS"/>
    <property type="match status" value="1"/>
</dbReference>